<name>A0ABT0S4K0_9SPHN</name>
<protein>
    <submittedName>
        <fullName evidence="3">TlpA family protein disulfide reductase</fullName>
    </submittedName>
</protein>
<dbReference type="PROSITE" id="PS51257">
    <property type="entry name" value="PROKAR_LIPOPROTEIN"/>
    <property type="match status" value="1"/>
</dbReference>
<proteinExistence type="predicted"/>
<organism evidence="3 4">
    <name type="scientific">Sphingomonas hankyongi</name>
    <dbReference type="NCBI Taxonomy" id="2908209"/>
    <lineage>
        <taxon>Bacteria</taxon>
        <taxon>Pseudomonadati</taxon>
        <taxon>Pseudomonadota</taxon>
        <taxon>Alphaproteobacteria</taxon>
        <taxon>Sphingomonadales</taxon>
        <taxon>Sphingomonadaceae</taxon>
        <taxon>Sphingomonas</taxon>
    </lineage>
</organism>
<dbReference type="InterPro" id="IPR050553">
    <property type="entry name" value="Thioredoxin_ResA/DsbE_sf"/>
</dbReference>
<dbReference type="InterPro" id="IPR000866">
    <property type="entry name" value="AhpC/TSA"/>
</dbReference>
<gene>
    <name evidence="3" type="ORF">LZ538_12040</name>
</gene>
<feature type="domain" description="Thioredoxin" evidence="2">
    <location>
        <begin position="42"/>
        <end position="183"/>
    </location>
</feature>
<evidence type="ECO:0000259" key="2">
    <source>
        <dbReference type="PROSITE" id="PS51352"/>
    </source>
</evidence>
<dbReference type="InterPro" id="IPR036249">
    <property type="entry name" value="Thioredoxin-like_sf"/>
</dbReference>
<reference evidence="3" key="1">
    <citation type="submission" date="2022-05" db="EMBL/GenBank/DDBJ databases">
        <authorList>
            <person name="Jo J.-H."/>
            <person name="Im W.-T."/>
        </authorList>
    </citation>
    <scope>NUCLEOTIDE SEQUENCE</scope>
    <source>
        <strain evidence="3">SE220</strain>
    </source>
</reference>
<keyword evidence="4" id="KW-1185">Reference proteome</keyword>
<sequence>MRALLPLIPLLLFAGCSKPQEETANQPSASEQAGAVKGVDRSHTGKPAPNIPYLGPDGSETRLTDYRGPVLVNFWATWCAPCIKELPTLSALSRKYSEKGGLEVVALNQDTGPQASIEAFYVRLKINELGLEQDPQMKVSGALGVQVLPTTILFDNGKEVWRYVGDLDWTGPEAAKLLSESGAGMPAHQAAGRR</sequence>
<accession>A0ABT0S4K0</accession>
<evidence type="ECO:0000313" key="3">
    <source>
        <dbReference type="EMBL" id="MCL6730777.1"/>
    </source>
</evidence>
<comment type="caution">
    <text evidence="3">The sequence shown here is derived from an EMBL/GenBank/DDBJ whole genome shotgun (WGS) entry which is preliminary data.</text>
</comment>
<dbReference type="InterPro" id="IPR013766">
    <property type="entry name" value="Thioredoxin_domain"/>
</dbReference>
<dbReference type="CDD" id="cd02966">
    <property type="entry name" value="TlpA_like_family"/>
    <property type="match status" value="1"/>
</dbReference>
<dbReference type="Gene3D" id="3.40.30.10">
    <property type="entry name" value="Glutaredoxin"/>
    <property type="match status" value="1"/>
</dbReference>
<dbReference type="Proteomes" id="UP001165342">
    <property type="component" value="Unassembled WGS sequence"/>
</dbReference>
<feature type="region of interest" description="Disordered" evidence="1">
    <location>
        <begin position="21"/>
        <end position="58"/>
    </location>
</feature>
<dbReference type="PROSITE" id="PS51352">
    <property type="entry name" value="THIOREDOXIN_2"/>
    <property type="match status" value="1"/>
</dbReference>
<dbReference type="Pfam" id="PF00578">
    <property type="entry name" value="AhpC-TSA"/>
    <property type="match status" value="1"/>
</dbReference>
<dbReference type="PANTHER" id="PTHR42852">
    <property type="entry name" value="THIOL:DISULFIDE INTERCHANGE PROTEIN DSBE"/>
    <property type="match status" value="1"/>
</dbReference>
<dbReference type="EMBL" id="JAMGBE010000004">
    <property type="protein sequence ID" value="MCL6730777.1"/>
    <property type="molecule type" value="Genomic_DNA"/>
</dbReference>
<feature type="compositionally biased region" description="Polar residues" evidence="1">
    <location>
        <begin position="22"/>
        <end position="31"/>
    </location>
</feature>
<evidence type="ECO:0000313" key="4">
    <source>
        <dbReference type="Proteomes" id="UP001165342"/>
    </source>
</evidence>
<evidence type="ECO:0000256" key="1">
    <source>
        <dbReference type="SAM" id="MobiDB-lite"/>
    </source>
</evidence>
<dbReference type="SUPFAM" id="SSF52833">
    <property type="entry name" value="Thioredoxin-like"/>
    <property type="match status" value="1"/>
</dbReference>
<dbReference type="RefSeq" id="WP_249832278.1">
    <property type="nucleotide sequence ID" value="NZ_JAMGBE010000004.1"/>
</dbReference>
<dbReference type="PANTHER" id="PTHR42852:SF13">
    <property type="entry name" value="PROTEIN DIPZ"/>
    <property type="match status" value="1"/>
</dbReference>